<feature type="region of interest" description="Disordered" evidence="8">
    <location>
        <begin position="1"/>
        <end position="29"/>
    </location>
</feature>
<comment type="similarity">
    <text evidence="7">Belongs to the binding-protein-dependent transport system permease family.</text>
</comment>
<name>A0ABW4VHW6_9MICO</name>
<comment type="caution">
    <text evidence="10">The sequence shown here is derived from an EMBL/GenBank/DDBJ whole genome shotgun (WGS) entry which is preliminary data.</text>
</comment>
<keyword evidence="2 7" id="KW-0813">Transport</keyword>
<feature type="domain" description="ABC transmembrane type-1" evidence="9">
    <location>
        <begin position="107"/>
        <end position="299"/>
    </location>
</feature>
<feature type="transmembrane region" description="Helical" evidence="7">
    <location>
        <begin position="49"/>
        <end position="70"/>
    </location>
</feature>
<evidence type="ECO:0000256" key="8">
    <source>
        <dbReference type="SAM" id="MobiDB-lite"/>
    </source>
</evidence>
<evidence type="ECO:0000256" key="5">
    <source>
        <dbReference type="ARBA" id="ARBA00022989"/>
    </source>
</evidence>
<evidence type="ECO:0000256" key="4">
    <source>
        <dbReference type="ARBA" id="ARBA00022692"/>
    </source>
</evidence>
<dbReference type="InterPro" id="IPR000515">
    <property type="entry name" value="MetI-like"/>
</dbReference>
<dbReference type="Proteomes" id="UP001597338">
    <property type="component" value="Unassembled WGS sequence"/>
</dbReference>
<dbReference type="PANTHER" id="PTHR32243:SF18">
    <property type="entry name" value="INNER MEMBRANE ABC TRANSPORTER PERMEASE PROTEIN YCJP"/>
    <property type="match status" value="1"/>
</dbReference>
<feature type="transmembrane region" description="Helical" evidence="7">
    <location>
        <begin position="176"/>
        <end position="198"/>
    </location>
</feature>
<feature type="transmembrane region" description="Helical" evidence="7">
    <location>
        <begin position="143"/>
        <end position="164"/>
    </location>
</feature>
<dbReference type="Gene3D" id="1.10.3720.10">
    <property type="entry name" value="MetI-like"/>
    <property type="match status" value="1"/>
</dbReference>
<dbReference type="Pfam" id="PF00528">
    <property type="entry name" value="BPD_transp_1"/>
    <property type="match status" value="1"/>
</dbReference>
<keyword evidence="6 7" id="KW-0472">Membrane</keyword>
<gene>
    <name evidence="10" type="ORF">ACFSL2_22745</name>
</gene>
<feature type="transmembrane region" description="Helical" evidence="7">
    <location>
        <begin position="278"/>
        <end position="299"/>
    </location>
</feature>
<proteinExistence type="inferred from homology"/>
<dbReference type="PANTHER" id="PTHR32243">
    <property type="entry name" value="MALTOSE TRANSPORT SYSTEM PERMEASE-RELATED"/>
    <property type="match status" value="1"/>
</dbReference>
<organism evidence="10 11">
    <name type="scientific">Promicromonospora aerolata</name>
    <dbReference type="NCBI Taxonomy" id="195749"/>
    <lineage>
        <taxon>Bacteria</taxon>
        <taxon>Bacillati</taxon>
        <taxon>Actinomycetota</taxon>
        <taxon>Actinomycetes</taxon>
        <taxon>Micrococcales</taxon>
        <taxon>Promicromonosporaceae</taxon>
        <taxon>Promicromonospora</taxon>
    </lineage>
</organism>
<feature type="compositionally biased region" description="Low complexity" evidence="8">
    <location>
        <begin position="19"/>
        <end position="28"/>
    </location>
</feature>
<evidence type="ECO:0000256" key="1">
    <source>
        <dbReference type="ARBA" id="ARBA00004651"/>
    </source>
</evidence>
<evidence type="ECO:0000313" key="10">
    <source>
        <dbReference type="EMBL" id="MFD2028332.1"/>
    </source>
</evidence>
<keyword evidence="11" id="KW-1185">Reference proteome</keyword>
<comment type="subcellular location">
    <subcellularLocation>
        <location evidence="1 7">Cell membrane</location>
        <topology evidence="1 7">Multi-pass membrane protein</topology>
    </subcellularLocation>
</comment>
<dbReference type="CDD" id="cd06261">
    <property type="entry name" value="TM_PBP2"/>
    <property type="match status" value="1"/>
</dbReference>
<evidence type="ECO:0000259" key="9">
    <source>
        <dbReference type="PROSITE" id="PS50928"/>
    </source>
</evidence>
<accession>A0ABW4VHW6</accession>
<reference evidence="11" key="1">
    <citation type="journal article" date="2019" name="Int. J. Syst. Evol. Microbiol.">
        <title>The Global Catalogue of Microorganisms (GCM) 10K type strain sequencing project: providing services to taxonomists for standard genome sequencing and annotation.</title>
        <authorList>
            <consortium name="The Broad Institute Genomics Platform"/>
            <consortium name="The Broad Institute Genome Sequencing Center for Infectious Disease"/>
            <person name="Wu L."/>
            <person name="Ma J."/>
        </authorList>
    </citation>
    <scope>NUCLEOTIDE SEQUENCE [LARGE SCALE GENOMIC DNA]</scope>
    <source>
        <strain evidence="11">CCM 7043</strain>
    </source>
</reference>
<keyword evidence="5 7" id="KW-1133">Transmembrane helix</keyword>
<dbReference type="InterPro" id="IPR035906">
    <property type="entry name" value="MetI-like_sf"/>
</dbReference>
<dbReference type="InterPro" id="IPR050901">
    <property type="entry name" value="BP-dep_ABC_trans_perm"/>
</dbReference>
<evidence type="ECO:0000256" key="2">
    <source>
        <dbReference type="ARBA" id="ARBA00022448"/>
    </source>
</evidence>
<evidence type="ECO:0000256" key="7">
    <source>
        <dbReference type="RuleBase" id="RU363032"/>
    </source>
</evidence>
<feature type="transmembrane region" description="Helical" evidence="7">
    <location>
        <begin position="219"/>
        <end position="244"/>
    </location>
</feature>
<dbReference type="RefSeq" id="WP_377200025.1">
    <property type="nucleotide sequence ID" value="NZ_JBHUHF010000001.1"/>
</dbReference>
<dbReference type="EMBL" id="JBHUHF010000001">
    <property type="protein sequence ID" value="MFD2028332.1"/>
    <property type="molecule type" value="Genomic_DNA"/>
</dbReference>
<feature type="transmembrane region" description="Helical" evidence="7">
    <location>
        <begin position="111"/>
        <end position="131"/>
    </location>
</feature>
<dbReference type="PROSITE" id="PS50928">
    <property type="entry name" value="ABC_TM1"/>
    <property type="match status" value="1"/>
</dbReference>
<evidence type="ECO:0000256" key="6">
    <source>
        <dbReference type="ARBA" id="ARBA00023136"/>
    </source>
</evidence>
<evidence type="ECO:0000256" key="3">
    <source>
        <dbReference type="ARBA" id="ARBA00022475"/>
    </source>
</evidence>
<protein>
    <submittedName>
        <fullName evidence="10">Carbohydrate ABC transporter permease</fullName>
    </submittedName>
</protein>
<keyword evidence="3" id="KW-1003">Cell membrane</keyword>
<dbReference type="SUPFAM" id="SSF161098">
    <property type="entry name" value="MetI-like"/>
    <property type="match status" value="1"/>
</dbReference>
<keyword evidence="4 7" id="KW-0812">Transmembrane</keyword>
<sequence>MSATPLAETPGASPSRTPGSTTGAAAVRAGRRNRRLLRRTSRRSPLRQLGKGVLVALLLVFTLFPVYWMLNSSLDAQAGHTNSFWPAEPTLDHYVFVLTEGGFGTFLRNSLLVALGTVLISSALALLASVAVARFRFRMRTQILMLVLIVQMVPLEALVIPLFVQVRDLQLLETLIGLVVVYVALAVPFGIWMLRGFVAAVPVELEEAAYLDGASWGRMFWSVLLPLVAPGLVATSIFAFITAWNEFIFAMTMLGGATENYTVAIGLRSFFGIHSNDWGAIMAASTIITVPVMIFFILVQRRLASGLTAGAVKA</sequence>
<evidence type="ECO:0000313" key="11">
    <source>
        <dbReference type="Proteomes" id="UP001597338"/>
    </source>
</evidence>